<reference evidence="4 5" key="1">
    <citation type="submission" date="2020-05" db="EMBL/GenBank/DDBJ databases">
        <title>Paenibacillus glebae, sp. nov., Paenibacillus humi sp. nov., Paenibacillus pedi sp. nov., Paenibacillus terrestris sp. nov. and Paenibacillus terricola sp. nov., isolated from a forest top soil sample.</title>
        <authorList>
            <person name="Qi S."/>
            <person name="Carlier A."/>
            <person name="Cnockaert M."/>
            <person name="Vandamme P."/>
        </authorList>
    </citation>
    <scope>NUCLEOTIDE SEQUENCE [LARGE SCALE GENOMIC DNA]</scope>
    <source>
        <strain evidence="4 5">LMG 29502</strain>
    </source>
</reference>
<evidence type="ECO:0000313" key="4">
    <source>
        <dbReference type="EMBL" id="NQX44418.1"/>
    </source>
</evidence>
<dbReference type="EMBL" id="JABMKX010000002">
    <property type="protein sequence ID" value="NQX44418.1"/>
    <property type="molecule type" value="Genomic_DNA"/>
</dbReference>
<dbReference type="InterPro" id="IPR013783">
    <property type="entry name" value="Ig-like_fold"/>
</dbReference>
<dbReference type="InterPro" id="IPR011050">
    <property type="entry name" value="Pectin_lyase_fold/virulence"/>
</dbReference>
<keyword evidence="2" id="KW-0325">Glycoprotein</keyword>
<name>A0ABX2DK26_9BACL</name>
<feature type="signal peptide" evidence="3">
    <location>
        <begin position="1"/>
        <end position="27"/>
    </location>
</feature>
<dbReference type="Gene3D" id="2.60.40.10">
    <property type="entry name" value="Immunoglobulins"/>
    <property type="match status" value="1"/>
</dbReference>
<keyword evidence="3" id="KW-0732">Signal</keyword>
<evidence type="ECO:0008006" key="6">
    <source>
        <dbReference type="Google" id="ProtNLM"/>
    </source>
</evidence>
<evidence type="ECO:0000256" key="1">
    <source>
        <dbReference type="ARBA" id="ARBA00022723"/>
    </source>
</evidence>
<dbReference type="Pfam" id="PF17957">
    <property type="entry name" value="Big_7"/>
    <property type="match status" value="1"/>
</dbReference>
<dbReference type="Gene3D" id="2.60.120.200">
    <property type="match status" value="1"/>
</dbReference>
<evidence type="ECO:0000256" key="2">
    <source>
        <dbReference type="ARBA" id="ARBA00023180"/>
    </source>
</evidence>
<protein>
    <recommendedName>
        <fullName evidence="6">Pectate lyase</fullName>
    </recommendedName>
</protein>
<proteinExistence type="predicted"/>
<dbReference type="InterPro" id="IPR012334">
    <property type="entry name" value="Pectin_lyas_fold"/>
</dbReference>
<keyword evidence="1" id="KW-0479">Metal-binding</keyword>
<gene>
    <name evidence="4" type="ORF">HQN87_03650</name>
</gene>
<dbReference type="InterPro" id="IPR052063">
    <property type="entry name" value="Polysaccharide_Lyase_1"/>
</dbReference>
<sequence length="866" mass="92393">MKKRMISTALCALLGVSFLADAVPAHAAQAPAAMPAFPGAEGGGMYASGGRGYDVYEVTNLNDSGPGSLREAISGDDRMVVFRVSGTIQLASPLGFTNRKNITVAGQTAPGDGICIAGFNTDISSATNIIIRYLRFRPGSANISSEPDALGGRGSNHVMIDHVSAGWSTDEGLSFYENNNLTVQWSIISESLTLSGHVKGKHGYGGIWGGNATTFHHNLLTSHTSRMPRIGNGNTPGNITMSNNVIYNWGFNNTYGGLTTLQSNVINNYYKPGPSTLQSVKGRIINPGDGEFFVDGNYMYGSPEISADNSKGIQNVIPATVLSKAPFQNDSYTTVKITDAGQAYQDVLDMAGAVLPRRDAADARAVQDVIDGTGRTINREYEVGGYPELQSAEAPLDSDHDCMPDAWEEAHGLDKLDKADGKTISPNGYSNLENYLNSLADMTHPADNPVVKLKSPVYNALFAEGGAIRIDAEAADKDGISKVQFYSNDVLLGEVKKAPYSFTLDNVEDGTYFISARAYDTKGNATQSTSLPVHVNGPEVSTGWTSADIGNTPVKGSGSLDGSGTLTVKGSGKVTSKNDSFHYVYQPVSGNASLTARLDSIALLDNNAISGLMIRDSLEPDAAAAVISTSIVKADRDELGNGDKDDTFYATYFSSRMNKGETIRTLNNADYPQDYLPSLTDNTLPIWLKLERVEDTIAAFTSYDGKHWKELFRDTFDMDKEAYIGFAVDGTQPAIGDKYYNTAKFSNVQLSSSFTVQDVKLTDALGNQVTELAPGLTAAAAVTVEKNSIVAPEGVIVIQLCDAEGNTLSASYVKSAFGVNTTKTVKAMFSTPLQMTGLQIKAYVVNNVQEGQLISNEKLVQLGGGL</sequence>
<accession>A0ABX2DK26</accession>
<dbReference type="Proteomes" id="UP000711047">
    <property type="component" value="Unassembled WGS sequence"/>
</dbReference>
<dbReference type="Gene3D" id="2.160.20.10">
    <property type="entry name" value="Single-stranded right-handed beta-helix, Pectin lyase-like"/>
    <property type="match status" value="1"/>
</dbReference>
<evidence type="ECO:0000256" key="3">
    <source>
        <dbReference type="SAM" id="SignalP"/>
    </source>
</evidence>
<feature type="chain" id="PRO_5045893317" description="Pectate lyase" evidence="3">
    <location>
        <begin position="28"/>
        <end position="866"/>
    </location>
</feature>
<dbReference type="PANTHER" id="PTHR42970:SF1">
    <property type="entry name" value="PECTATE LYASE C-RELATED"/>
    <property type="match status" value="1"/>
</dbReference>
<comment type="caution">
    <text evidence="4">The sequence shown here is derived from an EMBL/GenBank/DDBJ whole genome shotgun (WGS) entry which is preliminary data.</text>
</comment>
<dbReference type="PANTHER" id="PTHR42970">
    <property type="entry name" value="PECTATE LYASE C-RELATED"/>
    <property type="match status" value="1"/>
</dbReference>
<organism evidence="4 5">
    <name type="scientific">Paenibacillus tritici</name>
    <dbReference type="NCBI Taxonomy" id="1873425"/>
    <lineage>
        <taxon>Bacteria</taxon>
        <taxon>Bacillati</taxon>
        <taxon>Bacillota</taxon>
        <taxon>Bacilli</taxon>
        <taxon>Bacillales</taxon>
        <taxon>Paenibacillaceae</taxon>
        <taxon>Paenibacillus</taxon>
    </lineage>
</organism>
<dbReference type="SUPFAM" id="SSF51126">
    <property type="entry name" value="Pectin lyase-like"/>
    <property type="match status" value="1"/>
</dbReference>
<keyword evidence="5" id="KW-1185">Reference proteome</keyword>
<dbReference type="RefSeq" id="WP_173127979.1">
    <property type="nucleotide sequence ID" value="NZ_JABMKX010000002.1"/>
</dbReference>
<evidence type="ECO:0000313" key="5">
    <source>
        <dbReference type="Proteomes" id="UP000711047"/>
    </source>
</evidence>